<dbReference type="SMART" id="SM00882">
    <property type="entry name" value="CoA_trans"/>
    <property type="match status" value="1"/>
</dbReference>
<dbReference type="Pfam" id="PF01144">
    <property type="entry name" value="CoA_trans"/>
    <property type="match status" value="1"/>
</dbReference>
<dbReference type="PROSITE" id="PS01273">
    <property type="entry name" value="COA_TRANSF_1"/>
    <property type="match status" value="1"/>
</dbReference>
<dbReference type="InterPro" id="IPR004163">
    <property type="entry name" value="CoA_transf_BS"/>
</dbReference>
<comment type="similarity">
    <text evidence="1">Belongs to the 3-oxoacid CoA-transferase subunit A family.</text>
</comment>
<dbReference type="PANTHER" id="PTHR13707">
    <property type="entry name" value="KETOACID-COENZYME A TRANSFERASE"/>
    <property type="match status" value="1"/>
</dbReference>
<dbReference type="Proteomes" id="UP000239772">
    <property type="component" value="Unassembled WGS sequence"/>
</dbReference>
<dbReference type="NCBIfam" id="TIGR02429">
    <property type="entry name" value="pcaI_scoA_fam"/>
    <property type="match status" value="1"/>
</dbReference>
<keyword evidence="2 3" id="KW-0808">Transferase</keyword>
<dbReference type="InterPro" id="IPR004165">
    <property type="entry name" value="CoA_trans_fam_I"/>
</dbReference>
<dbReference type="OrthoDB" id="9777193at2"/>
<proteinExistence type="inferred from homology"/>
<dbReference type="AlphaFoldDB" id="A0A2T1HP61"/>
<dbReference type="Gene3D" id="3.40.1080.10">
    <property type="entry name" value="Glutaconate Coenzyme A-transferase"/>
    <property type="match status" value="1"/>
</dbReference>
<dbReference type="SUPFAM" id="SSF100950">
    <property type="entry name" value="NagB/RpiA/CoA transferase-like"/>
    <property type="match status" value="1"/>
</dbReference>
<evidence type="ECO:0000256" key="2">
    <source>
        <dbReference type="ARBA" id="ARBA00022679"/>
    </source>
</evidence>
<evidence type="ECO:0000313" key="3">
    <source>
        <dbReference type="EMBL" id="PSC03309.1"/>
    </source>
</evidence>
<protein>
    <submittedName>
        <fullName evidence="3">Acetyl-CoA--acetoacetyl-CoA transferase subunit alpha</fullName>
    </submittedName>
</protein>
<evidence type="ECO:0000313" key="4">
    <source>
        <dbReference type="Proteomes" id="UP000239772"/>
    </source>
</evidence>
<keyword evidence="4" id="KW-1185">Reference proteome</keyword>
<accession>A0A2T1HP61</accession>
<dbReference type="InterPro" id="IPR012792">
    <property type="entry name" value="3-oxoacid_CoA-transf_A"/>
</dbReference>
<name>A0A2T1HP61_9HYPH</name>
<evidence type="ECO:0000256" key="1">
    <source>
        <dbReference type="ARBA" id="ARBA00005612"/>
    </source>
</evidence>
<dbReference type="RefSeq" id="WP_106339187.1">
    <property type="nucleotide sequence ID" value="NZ_PVZS01000028.1"/>
</dbReference>
<comment type="caution">
    <text evidence="3">The sequence shown here is derived from an EMBL/GenBank/DDBJ whole genome shotgun (WGS) entry which is preliminary data.</text>
</comment>
<dbReference type="PANTHER" id="PTHR13707:SF60">
    <property type="entry name" value="ACETATE COA-TRANSFERASE SUBUNIT ALPHA"/>
    <property type="match status" value="1"/>
</dbReference>
<dbReference type="EMBL" id="PVZS01000028">
    <property type="protein sequence ID" value="PSC03309.1"/>
    <property type="molecule type" value="Genomic_DNA"/>
</dbReference>
<organism evidence="3 4">
    <name type="scientific">Alsobacter soli</name>
    <dbReference type="NCBI Taxonomy" id="2109933"/>
    <lineage>
        <taxon>Bacteria</taxon>
        <taxon>Pseudomonadati</taxon>
        <taxon>Pseudomonadota</taxon>
        <taxon>Alphaproteobacteria</taxon>
        <taxon>Hyphomicrobiales</taxon>
        <taxon>Alsobacteraceae</taxon>
        <taxon>Alsobacter</taxon>
    </lineage>
</organism>
<dbReference type="InterPro" id="IPR037171">
    <property type="entry name" value="NagB/RpiA_transferase-like"/>
</dbReference>
<dbReference type="GO" id="GO:0008410">
    <property type="term" value="F:CoA-transferase activity"/>
    <property type="evidence" value="ECO:0007669"/>
    <property type="project" value="InterPro"/>
</dbReference>
<reference evidence="4" key="1">
    <citation type="submission" date="2018-03" db="EMBL/GenBank/DDBJ databases">
        <authorList>
            <person name="Sun L."/>
            <person name="Liu H."/>
            <person name="Chen W."/>
            <person name="Huang K."/>
            <person name="Liu W."/>
            <person name="Gao X."/>
        </authorList>
    </citation>
    <scope>NUCLEOTIDE SEQUENCE [LARGE SCALE GENOMIC DNA]</scope>
    <source>
        <strain evidence="4">SH9</strain>
    </source>
</reference>
<gene>
    <name evidence="3" type="ORF">SLNSH_19835</name>
</gene>
<sequence length="217" mass="22522">MKTAISAAAAADLIPDGAILMIGGFMGAGSPHPLIDALVDAGRKNLTVIANDTARPGFGIGKLVTAGAVTRVITSHIGMNPETQKGMLSGRIEVELVPQGTLAERIRAGGYGLGGVLTKTGLGTLAAEGQRVIEIDGEEWLLAKPLKADFALIHADRADYQGNAAYQLTATNFNPLMATAAPTVLCETREILPVGTIPPDEVGTPGVLVKYLIGRRM</sequence>